<feature type="compositionally biased region" description="Acidic residues" evidence="2">
    <location>
        <begin position="47"/>
        <end position="57"/>
    </location>
</feature>
<keyword evidence="1" id="KW-0175">Coiled coil</keyword>
<keyword evidence="4" id="KW-1185">Reference proteome</keyword>
<sequence>MDRDGNENSTSPSPQHPISTDSPAPNFPSTSTQASPIRSEQSHMGCVEDEKEDLTDEEVNKSQDSSMSSSPVPPLHHPSETTDSQATATVVQSVNPTRRELEEKQLLKLLSEVQQALSKNFEKFAQPKLKKLKLLLRLRVPIGENIINDISKDTLFQLDHDNYLTFFSYQAVVEGERDENAPDNLSQLHRELLNLMVSLSKDRFLSNKAILSSLRMDERHGLTDNDLLEETFKTHNINFFEVPKNQPTPSTGTPKKSAKRETVFVHGAQRFDEIYDTDIEDVAHMKQQEMPRMSFASQVLRNEILFRAVTGDIILWSLIFKKNFAYQKSEKNMQIFVFQELHHQIFPRHPHQQRLQMVVPAPSRPPQVILLPQLPTPKPLKDGHLQLMQFELQAEKNKEKSEKENELKKMKESHQKLLEKCTEMDKRLNEEATARKAAKNPGNTAPVGINDYLPAEMFSYGSLVQETQKKFNALEPLGDELAALKKNIEDLEKEAGRSANKIKEHQRTAGTFANSIPDGKFLSLLSILQHRKRQASHEQGLKSLPTGWYSRLNNLTENEMERLNEWLEKFEKQVMGALRQRINIKAADSFQRIFTFFEQLIEKALHRKMRHITADELQQKLRQKDL</sequence>
<evidence type="ECO:0000313" key="3">
    <source>
        <dbReference type="EMBL" id="EGT56854.1"/>
    </source>
</evidence>
<dbReference type="Proteomes" id="UP000008068">
    <property type="component" value="Unassembled WGS sequence"/>
</dbReference>
<proteinExistence type="predicted"/>
<dbReference type="EMBL" id="GL379857">
    <property type="protein sequence ID" value="EGT56854.1"/>
    <property type="molecule type" value="Genomic_DNA"/>
</dbReference>
<evidence type="ECO:0000313" key="4">
    <source>
        <dbReference type="Proteomes" id="UP000008068"/>
    </source>
</evidence>
<evidence type="ECO:0000256" key="2">
    <source>
        <dbReference type="SAM" id="MobiDB-lite"/>
    </source>
</evidence>
<feature type="coiled-coil region" evidence="1">
    <location>
        <begin position="474"/>
        <end position="508"/>
    </location>
</feature>
<dbReference type="HOGENOM" id="CLU_436960_0_0_1"/>
<accession>G0NB88</accession>
<organism evidence="4">
    <name type="scientific">Caenorhabditis brenneri</name>
    <name type="common">Nematode worm</name>
    <dbReference type="NCBI Taxonomy" id="135651"/>
    <lineage>
        <taxon>Eukaryota</taxon>
        <taxon>Metazoa</taxon>
        <taxon>Ecdysozoa</taxon>
        <taxon>Nematoda</taxon>
        <taxon>Chromadorea</taxon>
        <taxon>Rhabditida</taxon>
        <taxon>Rhabditina</taxon>
        <taxon>Rhabditomorpha</taxon>
        <taxon>Rhabditoidea</taxon>
        <taxon>Rhabditidae</taxon>
        <taxon>Peloderinae</taxon>
        <taxon>Caenorhabditis</taxon>
    </lineage>
</organism>
<dbReference type="InParanoid" id="G0NB88"/>
<reference evidence="4" key="1">
    <citation type="submission" date="2011-07" db="EMBL/GenBank/DDBJ databases">
        <authorList>
            <consortium name="Caenorhabditis brenneri Sequencing and Analysis Consortium"/>
            <person name="Wilson R.K."/>
        </authorList>
    </citation>
    <scope>NUCLEOTIDE SEQUENCE [LARGE SCALE GENOMIC DNA]</scope>
    <source>
        <strain evidence="4">PB2801</strain>
    </source>
</reference>
<feature type="region of interest" description="Disordered" evidence="2">
    <location>
        <begin position="1"/>
        <end position="87"/>
    </location>
</feature>
<feature type="coiled-coil region" evidence="1">
    <location>
        <begin position="393"/>
        <end position="427"/>
    </location>
</feature>
<gene>
    <name evidence="3" type="ORF">CAEBREN_12346</name>
</gene>
<name>G0NB88_CAEBE</name>
<evidence type="ECO:0000256" key="1">
    <source>
        <dbReference type="SAM" id="Coils"/>
    </source>
</evidence>
<protein>
    <submittedName>
        <fullName evidence="3">Uncharacterized protein</fullName>
    </submittedName>
</protein>
<feature type="compositionally biased region" description="Polar residues" evidence="2">
    <location>
        <begin position="7"/>
        <end position="39"/>
    </location>
</feature>
<dbReference type="AlphaFoldDB" id="G0NB88"/>